<dbReference type="RefSeq" id="WP_012807521.1">
    <property type="nucleotide sequence ID" value="NZ_CP039376.1"/>
</dbReference>
<evidence type="ECO:0000313" key="1">
    <source>
        <dbReference type="EMBL" id="QCD67268.1"/>
    </source>
</evidence>
<sequence length="224" mass="25174">MLEDAIRVIVAVPKKERDHMSEQVTEHLKQNEAYEVADILPEAYEYMTEIIFFRGDFILSVYITDGFRLQDYPDCTLIEVDLNIGQEIDESSESDFLATDEIQALIETTVDLYTGLSTSPKVGFGEETYQSEVSPISGESFPPEERRFLTWCDIFSPAEVDAIGRETLLSAPAPRAETLADGSILLISKNPVDNTPPEAVSEHVGIQTMTDYSDHVSRSEFYDE</sequence>
<keyword evidence="1" id="KW-0614">Plasmid</keyword>
<protein>
    <submittedName>
        <fullName evidence="1">Uncharacterized protein</fullName>
    </submittedName>
</protein>
<proteinExistence type="predicted"/>
<reference evidence="1 2" key="1">
    <citation type="submission" date="2019-04" db="EMBL/GenBank/DDBJ databases">
        <title>Complete genome sequence of Arthrobacter sp. ZXY-2 associated with effective atrazine degradation and salt adaptation.</title>
        <authorList>
            <person name="Zhao X."/>
        </authorList>
    </citation>
    <scope>NUCLEOTIDE SEQUENCE [LARGE SCALE GENOMIC DNA]</scope>
    <source>
        <strain evidence="2">ZP60</strain>
        <plasmid evidence="1 2">unnamed1</plasmid>
    </source>
</reference>
<organism evidence="1 2">
    <name type="scientific">Halomicrobium mukohataei</name>
    <dbReference type="NCBI Taxonomy" id="57705"/>
    <lineage>
        <taxon>Archaea</taxon>
        <taxon>Methanobacteriati</taxon>
        <taxon>Methanobacteriota</taxon>
        <taxon>Stenosarchaea group</taxon>
        <taxon>Halobacteria</taxon>
        <taxon>Halobacteriales</taxon>
        <taxon>Haloarculaceae</taxon>
        <taxon>Halomicrobium</taxon>
    </lineage>
</organism>
<gene>
    <name evidence="1" type="ORF">E5139_16655</name>
</gene>
<dbReference type="GeneID" id="8409436"/>
<dbReference type="EMBL" id="CP039376">
    <property type="protein sequence ID" value="QCD67268.1"/>
    <property type="molecule type" value="Genomic_DNA"/>
</dbReference>
<dbReference type="AlphaFoldDB" id="A0A4D6KF87"/>
<reference evidence="1 2" key="2">
    <citation type="submission" date="2019-04" db="EMBL/GenBank/DDBJ databases">
        <authorList>
            <person name="Yang S."/>
            <person name="Wei W."/>
        </authorList>
    </citation>
    <scope>NUCLEOTIDE SEQUENCE [LARGE SCALE GENOMIC DNA]</scope>
    <source>
        <strain evidence="2">ZP60</strain>
        <plasmid evidence="1 2">unnamed1</plasmid>
    </source>
</reference>
<accession>A0A4D6KF87</accession>
<name>A0A4D6KF87_9EURY</name>
<dbReference type="Proteomes" id="UP000297053">
    <property type="component" value="Plasmid unnamed1"/>
</dbReference>
<geneLocation type="plasmid" evidence="1 2">
    <name>unnamed1</name>
</geneLocation>
<dbReference type="KEGG" id="halz:E5139_16655"/>
<evidence type="ECO:0000313" key="2">
    <source>
        <dbReference type="Proteomes" id="UP000297053"/>
    </source>
</evidence>